<dbReference type="AlphaFoldDB" id="A0A0E0KEG8"/>
<evidence type="ECO:0000313" key="2">
    <source>
        <dbReference type="Proteomes" id="UP000026962"/>
    </source>
</evidence>
<organism evidence="1">
    <name type="scientific">Oryza punctata</name>
    <name type="common">Red rice</name>
    <dbReference type="NCBI Taxonomy" id="4537"/>
    <lineage>
        <taxon>Eukaryota</taxon>
        <taxon>Viridiplantae</taxon>
        <taxon>Streptophyta</taxon>
        <taxon>Embryophyta</taxon>
        <taxon>Tracheophyta</taxon>
        <taxon>Spermatophyta</taxon>
        <taxon>Magnoliopsida</taxon>
        <taxon>Liliopsida</taxon>
        <taxon>Poales</taxon>
        <taxon>Poaceae</taxon>
        <taxon>BOP clade</taxon>
        <taxon>Oryzoideae</taxon>
        <taxon>Oryzeae</taxon>
        <taxon>Oryzinae</taxon>
        <taxon>Oryza</taxon>
    </lineage>
</organism>
<protein>
    <submittedName>
        <fullName evidence="1">Uncharacterized protein</fullName>
    </submittedName>
</protein>
<dbReference type="Gramene" id="OPUNC03G18640.5">
    <property type="protein sequence ID" value="OPUNC03G18640.5"/>
    <property type="gene ID" value="OPUNC03G18640"/>
</dbReference>
<dbReference type="Proteomes" id="UP000026962">
    <property type="component" value="Chromosome 3"/>
</dbReference>
<name>A0A0E0KEG8_ORYPU</name>
<reference evidence="1" key="2">
    <citation type="submission" date="2018-05" db="EMBL/GenBank/DDBJ databases">
        <title>OpunRS2 (Oryza punctata Reference Sequence Version 2).</title>
        <authorList>
            <person name="Zhang J."/>
            <person name="Kudrna D."/>
            <person name="Lee S."/>
            <person name="Talag J."/>
            <person name="Welchert J."/>
            <person name="Wing R.A."/>
        </authorList>
    </citation>
    <scope>NUCLEOTIDE SEQUENCE [LARGE SCALE GENOMIC DNA]</scope>
</reference>
<reference evidence="1" key="1">
    <citation type="submission" date="2015-04" db="UniProtKB">
        <authorList>
            <consortium name="EnsemblPlants"/>
        </authorList>
    </citation>
    <scope>IDENTIFICATION</scope>
</reference>
<evidence type="ECO:0000313" key="1">
    <source>
        <dbReference type="EnsemblPlants" id="OPUNC03G18640.5"/>
    </source>
</evidence>
<sequence>MLNTFQDNSYWQKRRKQEGGRCAYHKDYKGSKCRSYWAHRINITTGKDQCQLEQKAETLNVSKSVDPRQNCLGIFELVKDLKLIKQHQAYAFVRDVMPERQPEMSYTYGDARDVAVAVSQLGQICPGARAYCDSDRTPAGHRAPPRSSPPLPTPIATEHVWLC</sequence>
<keyword evidence="2" id="KW-1185">Reference proteome</keyword>
<proteinExistence type="predicted"/>
<dbReference type="HOGENOM" id="CLU_1629725_0_0_1"/>
<accession>A0A0E0KEG8</accession>
<dbReference type="EnsemblPlants" id="OPUNC03G18640.5">
    <property type="protein sequence ID" value="OPUNC03G18640.5"/>
    <property type="gene ID" value="OPUNC03G18640"/>
</dbReference>